<evidence type="ECO:0000256" key="5">
    <source>
        <dbReference type="SAM" id="MobiDB-lite"/>
    </source>
</evidence>
<feature type="compositionally biased region" description="Gly residues" evidence="5">
    <location>
        <begin position="225"/>
        <end position="236"/>
    </location>
</feature>
<dbReference type="RefSeq" id="WP_179819374.1">
    <property type="nucleotide sequence ID" value="NZ_JACCCO010000001.1"/>
</dbReference>
<dbReference type="Pfam" id="PF00877">
    <property type="entry name" value="NLPC_P60"/>
    <property type="match status" value="1"/>
</dbReference>
<organism evidence="7 8">
    <name type="scientific">Streptosporangium sandarakinum</name>
    <dbReference type="NCBI Taxonomy" id="1260955"/>
    <lineage>
        <taxon>Bacteria</taxon>
        <taxon>Bacillati</taxon>
        <taxon>Actinomycetota</taxon>
        <taxon>Actinomycetes</taxon>
        <taxon>Streptosporangiales</taxon>
        <taxon>Streptosporangiaceae</taxon>
        <taxon>Streptosporangium</taxon>
    </lineage>
</organism>
<dbReference type="SUPFAM" id="SSF54001">
    <property type="entry name" value="Cysteine proteinases"/>
    <property type="match status" value="1"/>
</dbReference>
<evidence type="ECO:0000256" key="4">
    <source>
        <dbReference type="ARBA" id="ARBA00022807"/>
    </source>
</evidence>
<gene>
    <name evidence="7" type="ORF">HDA43_001921</name>
</gene>
<evidence type="ECO:0000313" key="8">
    <source>
        <dbReference type="Proteomes" id="UP000576393"/>
    </source>
</evidence>
<feature type="domain" description="NlpC/P60" evidence="6">
    <location>
        <begin position="250"/>
        <end position="365"/>
    </location>
</feature>
<dbReference type="AlphaFoldDB" id="A0A852URH7"/>
<dbReference type="Gene3D" id="1.10.287.1060">
    <property type="entry name" value="ESAT-6-like"/>
    <property type="match status" value="1"/>
</dbReference>
<keyword evidence="2" id="KW-0645">Protease</keyword>
<keyword evidence="4" id="KW-0788">Thiol protease</keyword>
<dbReference type="PANTHER" id="PTHR47359:SF3">
    <property type="entry name" value="NLP_P60 DOMAIN-CONTAINING PROTEIN-RELATED"/>
    <property type="match status" value="1"/>
</dbReference>
<dbReference type="Proteomes" id="UP000576393">
    <property type="component" value="Unassembled WGS sequence"/>
</dbReference>
<reference evidence="7 8" key="1">
    <citation type="submission" date="2020-07" db="EMBL/GenBank/DDBJ databases">
        <title>Sequencing the genomes of 1000 actinobacteria strains.</title>
        <authorList>
            <person name="Klenk H.-P."/>
        </authorList>
    </citation>
    <scope>NUCLEOTIDE SEQUENCE [LARGE SCALE GENOMIC DNA]</scope>
    <source>
        <strain evidence="7 8">DSM 45763</strain>
    </source>
</reference>
<dbReference type="Pfam" id="PF06013">
    <property type="entry name" value="WXG100"/>
    <property type="match status" value="1"/>
</dbReference>
<dbReference type="Gene3D" id="3.90.1720.10">
    <property type="entry name" value="endopeptidase domain like (from Nostoc punctiforme)"/>
    <property type="match status" value="1"/>
</dbReference>
<feature type="compositionally biased region" description="Low complexity" evidence="5">
    <location>
        <begin position="208"/>
        <end position="224"/>
    </location>
</feature>
<dbReference type="SUPFAM" id="SSF140453">
    <property type="entry name" value="EsxAB dimer-like"/>
    <property type="match status" value="1"/>
</dbReference>
<dbReference type="InterPro" id="IPR000064">
    <property type="entry name" value="NLP_P60_dom"/>
</dbReference>
<name>A0A852URH7_9ACTN</name>
<keyword evidence="8" id="KW-1185">Reference proteome</keyword>
<evidence type="ECO:0000256" key="3">
    <source>
        <dbReference type="ARBA" id="ARBA00022801"/>
    </source>
</evidence>
<proteinExistence type="inferred from homology"/>
<dbReference type="InterPro" id="IPR051794">
    <property type="entry name" value="PG_Endopeptidase_C40"/>
</dbReference>
<dbReference type="PANTHER" id="PTHR47359">
    <property type="entry name" value="PEPTIDOGLYCAN DL-ENDOPEPTIDASE CWLO"/>
    <property type="match status" value="1"/>
</dbReference>
<dbReference type="GO" id="GO:0006508">
    <property type="term" value="P:proteolysis"/>
    <property type="evidence" value="ECO:0007669"/>
    <property type="project" value="UniProtKB-KW"/>
</dbReference>
<keyword evidence="3" id="KW-0378">Hydrolase</keyword>
<evidence type="ECO:0000256" key="1">
    <source>
        <dbReference type="ARBA" id="ARBA00007074"/>
    </source>
</evidence>
<comment type="caution">
    <text evidence="7">The sequence shown here is derived from an EMBL/GenBank/DDBJ whole genome shotgun (WGS) entry which is preliminary data.</text>
</comment>
<feature type="region of interest" description="Disordered" evidence="5">
    <location>
        <begin position="201"/>
        <end position="236"/>
    </location>
</feature>
<dbReference type="InterPro" id="IPR038765">
    <property type="entry name" value="Papain-like_cys_pep_sf"/>
</dbReference>
<comment type="similarity">
    <text evidence="1">Belongs to the peptidase C40 family.</text>
</comment>
<accession>A0A852URH7</accession>
<dbReference type="GO" id="GO:0008234">
    <property type="term" value="F:cysteine-type peptidase activity"/>
    <property type="evidence" value="ECO:0007669"/>
    <property type="project" value="UniProtKB-KW"/>
</dbReference>
<evidence type="ECO:0000256" key="2">
    <source>
        <dbReference type="ARBA" id="ARBA00022670"/>
    </source>
</evidence>
<dbReference type="EMBL" id="JACCCO010000001">
    <property type="protein sequence ID" value="NYF39762.1"/>
    <property type="molecule type" value="Genomic_DNA"/>
</dbReference>
<sequence length="365" mass="37568">MTDMEAVRRLGGDRLIALANKANGNPGEIRAVAKRWRDAATKCAEPFDDLDGAIRRQVYGAWHGDSADAFVRYMRAYPKAGNALRDALRNCADSLDDAADAVQSAKSGIDEVCSSLLDWHRGNPRATENQISGAVGQSVTLAQGHVTRAETAISTATGKIKGYIDNLSSTFGHIPVPAGQEFAPKDGSVDGWIPADRTPVRTTSLSSATGAPPGTTATGAPWSPGGTGGGGGGGGGGVATAQALPYVTGSGTGADIVSAARTHLGKPYVWGANGPSAFDCSGLVYYSLNQAGVKIGDTTAEGYRVSGKPATLPLQPGDVITFGNPATHCGIYIGDGKMIHAPNPSTVVKVGEVAGQQPITYRRFT</sequence>
<evidence type="ECO:0000259" key="6">
    <source>
        <dbReference type="PROSITE" id="PS51935"/>
    </source>
</evidence>
<dbReference type="InterPro" id="IPR036689">
    <property type="entry name" value="ESAT-6-like_sf"/>
</dbReference>
<dbReference type="PROSITE" id="PS51935">
    <property type="entry name" value="NLPC_P60"/>
    <property type="match status" value="1"/>
</dbReference>
<evidence type="ECO:0000313" key="7">
    <source>
        <dbReference type="EMBL" id="NYF39762.1"/>
    </source>
</evidence>
<dbReference type="InterPro" id="IPR010310">
    <property type="entry name" value="T7SS_ESAT-6-like"/>
</dbReference>
<protein>
    <submittedName>
        <fullName evidence="7">WXG100 family type VII secretion target</fullName>
    </submittedName>
</protein>